<dbReference type="AlphaFoldDB" id="A0A7J3G557"/>
<dbReference type="EMBL" id="DTCM01000052">
    <property type="protein sequence ID" value="HGL40815.1"/>
    <property type="molecule type" value="Genomic_DNA"/>
</dbReference>
<reference evidence="1" key="1">
    <citation type="journal article" date="2020" name="mSystems">
        <title>Genome- and Community-Level Interaction Insights into Carbon Utilization and Element Cycling Functions of Hydrothermarchaeota in Hydrothermal Sediment.</title>
        <authorList>
            <person name="Zhou Z."/>
            <person name="Liu Y."/>
            <person name="Xu W."/>
            <person name="Pan J."/>
            <person name="Luo Z.H."/>
            <person name="Li M."/>
        </authorList>
    </citation>
    <scope>NUCLEOTIDE SEQUENCE [LARGE SCALE GENOMIC DNA]</scope>
    <source>
        <strain evidence="1">SpSt-669</strain>
    </source>
</reference>
<accession>A0A7J3G557</accession>
<organism evidence="1">
    <name type="scientific">Caldiarchaeum subterraneum</name>
    <dbReference type="NCBI Taxonomy" id="311458"/>
    <lineage>
        <taxon>Archaea</taxon>
        <taxon>Nitrososphaerota</taxon>
        <taxon>Candidatus Caldarchaeales</taxon>
        <taxon>Candidatus Caldarchaeaceae</taxon>
        <taxon>Candidatus Caldarchaeum</taxon>
    </lineage>
</organism>
<comment type="caution">
    <text evidence="1">The sequence shown here is derived from an EMBL/GenBank/DDBJ whole genome shotgun (WGS) entry which is preliminary data.</text>
</comment>
<name>A0A7J3G557_CALS0</name>
<protein>
    <submittedName>
        <fullName evidence="1">Uncharacterized protein</fullName>
    </submittedName>
</protein>
<proteinExistence type="predicted"/>
<sequence>MNEDKMVAVSRERLISELVDVCKRLRRSGEDLLRNYFKLGELVDALYMEGFSYREIERVLRDRRPDGWIPRHTTLFSAHKFYLTVKSHFNADVESFLSRNPDLTWRELSRNLLSQRKAIGSSKRSTVEQNYLHIHAATPDASDKESGPSPNLLPAERAATREGTMRIVHPPHKRIAKVRGRELDEVLSNIDVWKSLPSEKLIPILVEHVTPANECIYLVLRLNPPHDYLKVLACPNCRKVLRGAGEGALVACLECGFPNTQL</sequence>
<gene>
    <name evidence="1" type="ORF">ENU43_04030</name>
</gene>
<evidence type="ECO:0000313" key="1">
    <source>
        <dbReference type="EMBL" id="HGL40815.1"/>
    </source>
</evidence>